<dbReference type="HAMAP" id="MF_00328">
    <property type="entry name" value="Guanylate_kinase"/>
    <property type="match status" value="1"/>
</dbReference>
<evidence type="ECO:0000256" key="9">
    <source>
        <dbReference type="ARBA" id="ARBA00022840"/>
    </source>
</evidence>
<dbReference type="PROSITE" id="PS00856">
    <property type="entry name" value="GUANYLATE_KINASE_1"/>
    <property type="match status" value="1"/>
</dbReference>
<dbReference type="GO" id="GO:0005524">
    <property type="term" value="F:ATP binding"/>
    <property type="evidence" value="ECO:0007669"/>
    <property type="project" value="UniProtKB-UniRule"/>
</dbReference>
<comment type="function">
    <text evidence="11">Essential for recycling GMP and indirectly, cGMP.</text>
</comment>
<reference evidence="13 14" key="1">
    <citation type="journal article" date="2016" name="Nat. Commun.">
        <title>Thousands of microbial genomes shed light on interconnected biogeochemical processes in an aquifer system.</title>
        <authorList>
            <person name="Anantharaman K."/>
            <person name="Brown C.T."/>
            <person name="Hug L.A."/>
            <person name="Sharon I."/>
            <person name="Castelle C.J."/>
            <person name="Probst A.J."/>
            <person name="Thomas B.C."/>
            <person name="Singh A."/>
            <person name="Wilkins M.J."/>
            <person name="Karaoz U."/>
            <person name="Brodie E.L."/>
            <person name="Williams K.H."/>
            <person name="Hubbard S.S."/>
            <person name="Banfield J.F."/>
        </authorList>
    </citation>
    <scope>NUCLEOTIDE SEQUENCE [LARGE SCALE GENOMIC DNA]</scope>
</reference>
<dbReference type="PROSITE" id="PS50052">
    <property type="entry name" value="GUANYLATE_KINASE_2"/>
    <property type="match status" value="1"/>
</dbReference>
<dbReference type="SMART" id="SM00072">
    <property type="entry name" value="GuKc"/>
    <property type="match status" value="1"/>
</dbReference>
<dbReference type="AlphaFoldDB" id="A0A1F6SVW3"/>
<dbReference type="Proteomes" id="UP000179334">
    <property type="component" value="Unassembled WGS sequence"/>
</dbReference>
<dbReference type="SUPFAM" id="SSF52540">
    <property type="entry name" value="P-loop containing nucleoside triphosphate hydrolases"/>
    <property type="match status" value="1"/>
</dbReference>
<dbReference type="PANTHER" id="PTHR23117:SF13">
    <property type="entry name" value="GUANYLATE KINASE"/>
    <property type="match status" value="1"/>
</dbReference>
<protein>
    <recommendedName>
        <fullName evidence="4 11">Guanylate kinase</fullName>
        <ecNumber evidence="3 11">2.7.4.8</ecNumber>
    </recommendedName>
    <alternativeName>
        <fullName evidence="10 11">GMP kinase</fullName>
    </alternativeName>
</protein>
<dbReference type="InterPro" id="IPR008145">
    <property type="entry name" value="GK/Ca_channel_bsu"/>
</dbReference>
<dbReference type="FunFam" id="3.30.63.10:FF:000002">
    <property type="entry name" value="Guanylate kinase 1"/>
    <property type="match status" value="1"/>
</dbReference>
<keyword evidence="7 11" id="KW-0547">Nucleotide-binding</keyword>
<comment type="catalytic activity">
    <reaction evidence="11">
        <text>GMP + ATP = GDP + ADP</text>
        <dbReference type="Rhea" id="RHEA:20780"/>
        <dbReference type="ChEBI" id="CHEBI:30616"/>
        <dbReference type="ChEBI" id="CHEBI:58115"/>
        <dbReference type="ChEBI" id="CHEBI:58189"/>
        <dbReference type="ChEBI" id="CHEBI:456216"/>
        <dbReference type="EC" id="2.7.4.8"/>
    </reaction>
</comment>
<evidence type="ECO:0000256" key="7">
    <source>
        <dbReference type="ARBA" id="ARBA00022741"/>
    </source>
</evidence>
<feature type="domain" description="Guanylate kinase-like" evidence="12">
    <location>
        <begin position="2"/>
        <end position="180"/>
    </location>
</feature>
<dbReference type="InterPro" id="IPR017665">
    <property type="entry name" value="Guanylate_kinase"/>
</dbReference>
<comment type="similarity">
    <text evidence="2 11">Belongs to the guanylate kinase family.</text>
</comment>
<name>A0A1F6SVW3_9PROT</name>
<organism evidence="13 14">
    <name type="scientific">Candidatus Muproteobacteria bacterium RBG_16_64_10</name>
    <dbReference type="NCBI Taxonomy" id="1817757"/>
    <lineage>
        <taxon>Bacteria</taxon>
        <taxon>Pseudomonadati</taxon>
        <taxon>Pseudomonadota</taxon>
        <taxon>Candidatus Muproteobacteria</taxon>
    </lineage>
</organism>
<evidence type="ECO:0000256" key="3">
    <source>
        <dbReference type="ARBA" id="ARBA00012961"/>
    </source>
</evidence>
<dbReference type="GO" id="GO:0004385">
    <property type="term" value="F:GMP kinase activity"/>
    <property type="evidence" value="ECO:0007669"/>
    <property type="project" value="UniProtKB-UniRule"/>
</dbReference>
<evidence type="ECO:0000256" key="2">
    <source>
        <dbReference type="ARBA" id="ARBA00005790"/>
    </source>
</evidence>
<comment type="subcellular location">
    <subcellularLocation>
        <location evidence="1 11">Cytoplasm</location>
    </subcellularLocation>
</comment>
<accession>A0A1F6SVW3</accession>
<dbReference type="FunFam" id="3.40.50.300:FF:000084">
    <property type="entry name" value="Guanylate kinase"/>
    <property type="match status" value="1"/>
</dbReference>
<proteinExistence type="inferred from homology"/>
<feature type="binding site" evidence="11">
    <location>
        <begin position="9"/>
        <end position="16"/>
    </location>
    <ligand>
        <name>ATP</name>
        <dbReference type="ChEBI" id="CHEBI:30616"/>
    </ligand>
</feature>
<keyword evidence="8 11" id="KW-0418">Kinase</keyword>
<evidence type="ECO:0000313" key="13">
    <source>
        <dbReference type="EMBL" id="OGI37088.1"/>
    </source>
</evidence>
<evidence type="ECO:0000256" key="1">
    <source>
        <dbReference type="ARBA" id="ARBA00004496"/>
    </source>
</evidence>
<dbReference type="Gene3D" id="3.30.63.10">
    <property type="entry name" value="Guanylate Kinase phosphate binding domain"/>
    <property type="match status" value="1"/>
</dbReference>
<keyword evidence="9 11" id="KW-0067">ATP-binding</keyword>
<gene>
    <name evidence="11" type="primary">gmk</name>
    <name evidence="13" type="ORF">A2V91_07015</name>
</gene>
<comment type="caution">
    <text evidence="13">The sequence shown here is derived from an EMBL/GenBank/DDBJ whole genome shotgun (WGS) entry which is preliminary data.</text>
</comment>
<evidence type="ECO:0000256" key="6">
    <source>
        <dbReference type="ARBA" id="ARBA00022679"/>
    </source>
</evidence>
<dbReference type="GO" id="GO:0005829">
    <property type="term" value="C:cytosol"/>
    <property type="evidence" value="ECO:0007669"/>
    <property type="project" value="TreeGrafter"/>
</dbReference>
<dbReference type="CDD" id="cd00071">
    <property type="entry name" value="GMPK"/>
    <property type="match status" value="1"/>
</dbReference>
<dbReference type="InterPro" id="IPR008144">
    <property type="entry name" value="Guanylate_kin-like_dom"/>
</dbReference>
<evidence type="ECO:0000256" key="10">
    <source>
        <dbReference type="ARBA" id="ARBA00030128"/>
    </source>
</evidence>
<dbReference type="EMBL" id="MFSR01000099">
    <property type="protein sequence ID" value="OGI37088.1"/>
    <property type="molecule type" value="Genomic_DNA"/>
</dbReference>
<evidence type="ECO:0000313" key="14">
    <source>
        <dbReference type="Proteomes" id="UP000179334"/>
    </source>
</evidence>
<sequence length="203" mass="22409">MAKLFIFSAASGTGKTSLAHALMKRVRNLAFSVSHTTRAPRPGETHGVHYYFVSPAEFERMVAAGEFIEHAQVFGNRYGTSRKVIEDLFKEGKNVILDIDWQGARAIKAKMPEAVSIFILPPSRAALAERLNGRAQDAPEVIARRMAQATAEMSHYHEYDQVVVNDDFEAALADLVAIITGRGRPRPLSTDIKSLLRTVENSA</sequence>
<evidence type="ECO:0000259" key="12">
    <source>
        <dbReference type="PROSITE" id="PS50052"/>
    </source>
</evidence>
<dbReference type="InterPro" id="IPR020590">
    <property type="entry name" value="Guanylate_kinase_CS"/>
</dbReference>
<dbReference type="NCBIfam" id="TIGR03263">
    <property type="entry name" value="guanyl_kin"/>
    <property type="match status" value="1"/>
</dbReference>
<evidence type="ECO:0000256" key="11">
    <source>
        <dbReference type="HAMAP-Rule" id="MF_00328"/>
    </source>
</evidence>
<dbReference type="Gene3D" id="3.40.50.300">
    <property type="entry name" value="P-loop containing nucleotide triphosphate hydrolases"/>
    <property type="match status" value="1"/>
</dbReference>
<keyword evidence="6 11" id="KW-0808">Transferase</keyword>
<evidence type="ECO:0000256" key="8">
    <source>
        <dbReference type="ARBA" id="ARBA00022777"/>
    </source>
</evidence>
<evidence type="ECO:0000256" key="4">
    <source>
        <dbReference type="ARBA" id="ARBA00016296"/>
    </source>
</evidence>
<dbReference type="PANTHER" id="PTHR23117">
    <property type="entry name" value="GUANYLATE KINASE-RELATED"/>
    <property type="match status" value="1"/>
</dbReference>
<dbReference type="EC" id="2.7.4.8" evidence="3 11"/>
<dbReference type="Pfam" id="PF00625">
    <property type="entry name" value="Guanylate_kin"/>
    <property type="match status" value="1"/>
</dbReference>
<evidence type="ECO:0000256" key="5">
    <source>
        <dbReference type="ARBA" id="ARBA00022490"/>
    </source>
</evidence>
<keyword evidence="5 11" id="KW-0963">Cytoplasm</keyword>
<dbReference type="InterPro" id="IPR027417">
    <property type="entry name" value="P-loop_NTPase"/>
</dbReference>